<proteinExistence type="predicted"/>
<dbReference type="PROSITE" id="PS51775">
    <property type="entry name" value="GTD_BINDING"/>
    <property type="match status" value="1"/>
</dbReference>
<dbReference type="InterPro" id="IPR039306">
    <property type="entry name" value="MYOB"/>
</dbReference>
<name>A0AAP0FID8_9MAGN</name>
<dbReference type="Proteomes" id="UP001420932">
    <property type="component" value="Unassembled WGS sequence"/>
</dbReference>
<dbReference type="Pfam" id="PF04576">
    <property type="entry name" value="Zein-binding"/>
    <property type="match status" value="1"/>
</dbReference>
<evidence type="ECO:0000256" key="5">
    <source>
        <dbReference type="SAM" id="Coils"/>
    </source>
</evidence>
<evidence type="ECO:0000256" key="2">
    <source>
        <dbReference type="ARBA" id="ARBA00022692"/>
    </source>
</evidence>
<keyword evidence="5" id="KW-0175">Coiled coil</keyword>
<organism evidence="8 9">
    <name type="scientific">Stephania yunnanensis</name>
    <dbReference type="NCBI Taxonomy" id="152371"/>
    <lineage>
        <taxon>Eukaryota</taxon>
        <taxon>Viridiplantae</taxon>
        <taxon>Streptophyta</taxon>
        <taxon>Embryophyta</taxon>
        <taxon>Tracheophyta</taxon>
        <taxon>Spermatophyta</taxon>
        <taxon>Magnoliopsida</taxon>
        <taxon>Ranunculales</taxon>
        <taxon>Menispermaceae</taxon>
        <taxon>Menispermoideae</taxon>
        <taxon>Cissampelideae</taxon>
        <taxon>Stephania</taxon>
    </lineage>
</organism>
<dbReference type="GO" id="GO:0016020">
    <property type="term" value="C:membrane"/>
    <property type="evidence" value="ECO:0007669"/>
    <property type="project" value="UniProtKB-SubCell"/>
</dbReference>
<evidence type="ECO:0000256" key="4">
    <source>
        <dbReference type="ARBA" id="ARBA00023136"/>
    </source>
</evidence>
<accession>A0AAP0FID8</accession>
<protein>
    <recommendedName>
        <fullName evidence="7">GTD-binding domain-containing protein</fullName>
    </recommendedName>
</protein>
<keyword evidence="9" id="KW-1185">Reference proteome</keyword>
<dbReference type="PANTHER" id="PTHR31448:SF9">
    <property type="entry name" value="MYOSIN-BINDING PROTEIN 6-RELATED"/>
    <property type="match status" value="1"/>
</dbReference>
<comment type="caution">
    <text evidence="8">The sequence shown here is derived from an EMBL/GenBank/DDBJ whole genome shotgun (WGS) entry which is preliminary data.</text>
</comment>
<keyword evidence="4 6" id="KW-0472">Membrane</keyword>
<dbReference type="GO" id="GO:0080115">
    <property type="term" value="F:myosin XI tail binding"/>
    <property type="evidence" value="ECO:0007669"/>
    <property type="project" value="UniProtKB-ARBA"/>
</dbReference>
<dbReference type="AlphaFoldDB" id="A0AAP0FID8"/>
<dbReference type="EMBL" id="JBBNAF010000010">
    <property type="protein sequence ID" value="KAK9107868.1"/>
    <property type="molecule type" value="Genomic_DNA"/>
</dbReference>
<comment type="subcellular location">
    <subcellularLocation>
        <location evidence="1">Membrane</location>
        <topology evidence="1">Single-pass membrane protein</topology>
    </subcellularLocation>
</comment>
<evidence type="ECO:0000256" key="1">
    <source>
        <dbReference type="ARBA" id="ARBA00004167"/>
    </source>
</evidence>
<dbReference type="InterPro" id="IPR007656">
    <property type="entry name" value="GTD-bd"/>
</dbReference>
<evidence type="ECO:0000256" key="3">
    <source>
        <dbReference type="ARBA" id="ARBA00022989"/>
    </source>
</evidence>
<gene>
    <name evidence="8" type="ORF">Syun_023879</name>
</gene>
<dbReference type="PANTHER" id="PTHR31448">
    <property type="entry name" value="MYOSIN-BINDING PROTEIN 2"/>
    <property type="match status" value="1"/>
</dbReference>
<keyword evidence="2 6" id="KW-0812">Transmembrane</keyword>
<feature type="domain" description="GTD-binding" evidence="7">
    <location>
        <begin position="318"/>
        <end position="416"/>
    </location>
</feature>
<evidence type="ECO:0000313" key="8">
    <source>
        <dbReference type="EMBL" id="KAK9107868.1"/>
    </source>
</evidence>
<evidence type="ECO:0000313" key="9">
    <source>
        <dbReference type="Proteomes" id="UP001420932"/>
    </source>
</evidence>
<feature type="transmembrane region" description="Helical" evidence="6">
    <location>
        <begin position="12"/>
        <end position="35"/>
    </location>
</feature>
<keyword evidence="3 6" id="KW-1133">Transmembrane helix</keyword>
<sequence>MERRQFVEFGKLIGVLIHAVLEWILIIVLFINGLISFAANEFARLFGLEPPCLFCTRIHRYIVRKDPDFCYNDSICEAHKKDLSPLVYCKVHRRLSNAQRMCEGCLLSFAIEGKSTGDVVKSLVWVLRLQVGVEENLEKVEQHGCCCCGESLGDVTSCFANVAGQSKASIGGVDAAKTLILEVVPRSPPTCPSEIPLKENEKLVDIVPLPHIQYTELKLMSDAESEVPEEEDGSITPIPDAKAVTVPLLMECDESNEEICKIPGLARMKLPRVSSADSLKASSGEPPWFPKALLVESPALLSMDGMESNGGSEADGNAMLHRLEGQVELDNKSLVALYKELDEERSASAIAANQAMAMITRLQAEKAAVQMEGLQYQRMMEEQAEFDQRALQFLKDLLMKREEEIKVLEAELESYERRQCSVKRSIWRNAMLGLMLSTEN</sequence>
<feature type="coiled-coil region" evidence="5">
    <location>
        <begin position="352"/>
        <end position="418"/>
    </location>
</feature>
<evidence type="ECO:0000256" key="6">
    <source>
        <dbReference type="SAM" id="Phobius"/>
    </source>
</evidence>
<evidence type="ECO:0000259" key="7">
    <source>
        <dbReference type="PROSITE" id="PS51775"/>
    </source>
</evidence>
<reference evidence="8 9" key="1">
    <citation type="submission" date="2024-01" db="EMBL/GenBank/DDBJ databases">
        <title>Genome assemblies of Stephania.</title>
        <authorList>
            <person name="Yang L."/>
        </authorList>
    </citation>
    <scope>NUCLEOTIDE SEQUENCE [LARGE SCALE GENOMIC DNA]</scope>
    <source>
        <strain evidence="8">YNDBR</strain>
        <tissue evidence="8">Leaf</tissue>
    </source>
</reference>